<dbReference type="Proteomes" id="UP000837857">
    <property type="component" value="Chromosome 7"/>
</dbReference>
<evidence type="ECO:0000313" key="6">
    <source>
        <dbReference type="Proteomes" id="UP000837857"/>
    </source>
</evidence>
<dbReference type="InterPro" id="IPR022776">
    <property type="entry name" value="TRM13/UPF0224_CHHC_Znf_dom"/>
</dbReference>
<evidence type="ECO:0000256" key="2">
    <source>
        <dbReference type="ARBA" id="ARBA00022771"/>
    </source>
</evidence>
<proteinExistence type="predicted"/>
<name>A0ABN8J438_9NEOP</name>
<keyword evidence="2" id="KW-0863">Zinc-finger</keyword>
<feature type="domain" description="CHHC U11-48K-type" evidence="4">
    <location>
        <begin position="44"/>
        <end position="65"/>
    </location>
</feature>
<protein>
    <recommendedName>
        <fullName evidence="4">CHHC U11-48K-type domain-containing protein</fullName>
    </recommendedName>
</protein>
<evidence type="ECO:0000313" key="5">
    <source>
        <dbReference type="EMBL" id="CAH2074763.1"/>
    </source>
</evidence>
<accession>A0ABN8J438</accession>
<gene>
    <name evidence="5" type="ORF">IPOD504_LOCUS16248</name>
</gene>
<organism evidence="5 6">
    <name type="scientific">Iphiclides podalirius</name>
    <name type="common">scarce swallowtail</name>
    <dbReference type="NCBI Taxonomy" id="110791"/>
    <lineage>
        <taxon>Eukaryota</taxon>
        <taxon>Metazoa</taxon>
        <taxon>Ecdysozoa</taxon>
        <taxon>Arthropoda</taxon>
        <taxon>Hexapoda</taxon>
        <taxon>Insecta</taxon>
        <taxon>Pterygota</taxon>
        <taxon>Neoptera</taxon>
        <taxon>Endopterygota</taxon>
        <taxon>Lepidoptera</taxon>
        <taxon>Glossata</taxon>
        <taxon>Ditrysia</taxon>
        <taxon>Papilionoidea</taxon>
        <taxon>Papilionidae</taxon>
        <taxon>Papilioninae</taxon>
        <taxon>Iphiclides</taxon>
    </lineage>
</organism>
<feature type="non-terminal residue" evidence="5">
    <location>
        <position position="1"/>
    </location>
</feature>
<evidence type="ECO:0000259" key="4">
    <source>
        <dbReference type="Pfam" id="PF05253"/>
    </source>
</evidence>
<keyword evidence="3" id="KW-0862">Zinc</keyword>
<reference evidence="5" key="1">
    <citation type="submission" date="2022-03" db="EMBL/GenBank/DDBJ databases">
        <authorList>
            <person name="Martin H S."/>
        </authorList>
    </citation>
    <scope>NUCLEOTIDE SEQUENCE</scope>
</reference>
<sequence length="123" mass="14497">MEKRLKELSEIHCFIEGIDKEVSVILQGLKWDKRRLLEDVPKATCSYDKSHKLPPDRKEFHEMQCFLKSHGYDKDDLLLPDPLDINANTLIKFDKQAVITIINNASCSDPLFKEFKCMFFRRH</sequence>
<dbReference type="Pfam" id="PF05253">
    <property type="entry name" value="zf-U11-48K"/>
    <property type="match status" value="1"/>
</dbReference>
<evidence type="ECO:0000256" key="1">
    <source>
        <dbReference type="ARBA" id="ARBA00022723"/>
    </source>
</evidence>
<keyword evidence="6" id="KW-1185">Reference proteome</keyword>
<keyword evidence="1" id="KW-0479">Metal-binding</keyword>
<dbReference type="EMBL" id="OW152819">
    <property type="protein sequence ID" value="CAH2074763.1"/>
    <property type="molecule type" value="Genomic_DNA"/>
</dbReference>
<evidence type="ECO:0000256" key="3">
    <source>
        <dbReference type="ARBA" id="ARBA00022833"/>
    </source>
</evidence>